<dbReference type="GO" id="GO:0016787">
    <property type="term" value="F:hydrolase activity"/>
    <property type="evidence" value="ECO:0007669"/>
    <property type="project" value="UniProtKB-KW"/>
</dbReference>
<evidence type="ECO:0000256" key="3">
    <source>
        <dbReference type="ARBA" id="ARBA00022781"/>
    </source>
</evidence>
<evidence type="ECO:0000313" key="7">
    <source>
        <dbReference type="EMBL" id="CBH75521.1"/>
    </source>
</evidence>
<dbReference type="GO" id="GO:0016020">
    <property type="term" value="C:membrane"/>
    <property type="evidence" value="ECO:0007669"/>
    <property type="project" value="UniProtKB-SubCell"/>
</dbReference>
<dbReference type="PANTHER" id="PTHR11910">
    <property type="entry name" value="ATP SYNTHASE DELTA CHAIN"/>
    <property type="match status" value="1"/>
</dbReference>
<dbReference type="AlphaFoldDB" id="E6PGD3"/>
<dbReference type="HAMAP" id="MF_01416">
    <property type="entry name" value="ATP_synth_delta_bact"/>
    <property type="match status" value="1"/>
</dbReference>
<dbReference type="EC" id="3.6.3.14" evidence="7"/>
<comment type="subcellular location">
    <subcellularLocation>
        <location evidence="1">Membrane</location>
    </subcellularLocation>
</comment>
<keyword evidence="6" id="KW-0066">ATP synthesis</keyword>
<keyword evidence="7" id="KW-0378">Hydrolase</keyword>
<organism evidence="7">
    <name type="scientific">mine drainage metagenome</name>
    <dbReference type="NCBI Taxonomy" id="410659"/>
    <lineage>
        <taxon>unclassified sequences</taxon>
        <taxon>metagenomes</taxon>
        <taxon>ecological metagenomes</taxon>
    </lineage>
</organism>
<dbReference type="Pfam" id="PF00213">
    <property type="entry name" value="OSCP"/>
    <property type="match status" value="1"/>
</dbReference>
<keyword evidence="5" id="KW-0472">Membrane</keyword>
<evidence type="ECO:0000256" key="2">
    <source>
        <dbReference type="ARBA" id="ARBA00022448"/>
    </source>
</evidence>
<gene>
    <name evidence="7" type="primary">atpH</name>
    <name evidence="7" type="ORF">CARN1_2591</name>
</gene>
<accession>E6PGD3</accession>
<dbReference type="GO" id="GO:0046933">
    <property type="term" value="F:proton-transporting ATP synthase activity, rotational mechanism"/>
    <property type="evidence" value="ECO:0007669"/>
    <property type="project" value="InterPro"/>
</dbReference>
<dbReference type="EMBL" id="CABL01000011">
    <property type="protein sequence ID" value="CBH75521.1"/>
    <property type="molecule type" value="Genomic_DNA"/>
</dbReference>
<reference evidence="7" key="1">
    <citation type="submission" date="2009-10" db="EMBL/GenBank/DDBJ databases">
        <title>Diversity of trophic interactions inside an arsenic-rich microbial ecosystem.</title>
        <authorList>
            <person name="Bertin P.N."/>
            <person name="Heinrich-Salmeron A."/>
            <person name="Pelletier E."/>
            <person name="Goulhen-Chollet F."/>
            <person name="Arsene-Ploetze F."/>
            <person name="Gallien S."/>
            <person name="Calteau A."/>
            <person name="Vallenet D."/>
            <person name="Casiot C."/>
            <person name="Chane-Woon-Ming B."/>
            <person name="Giloteaux L."/>
            <person name="Barakat M."/>
            <person name="Bonnefoy V."/>
            <person name="Bruneel O."/>
            <person name="Chandler M."/>
            <person name="Cleiss J."/>
            <person name="Duran R."/>
            <person name="Elbaz-Poulichet F."/>
            <person name="Fonknechten N."/>
            <person name="Lauga B."/>
            <person name="Mornico D."/>
            <person name="Ortet P."/>
            <person name="Schaeffer C."/>
            <person name="Siguier P."/>
            <person name="Alexander Thil Smith A."/>
            <person name="Van Dorsselaer A."/>
            <person name="Weissenbach J."/>
            <person name="Medigue C."/>
            <person name="Le Paslier D."/>
        </authorList>
    </citation>
    <scope>NUCLEOTIDE SEQUENCE</scope>
</reference>
<sequence length="181" mass="19848">MADEKAARRYAAAIFSLARDAKLEARVGEELTSVSEAIDGDAALHGFFVSPVLSRALKERTLLATFGSRVHEIVAHAVVLLVRKRRETLLGEIVRQYHALERAARGGEPLTVTTAHPLSAADLDALVKQLESRFDKKFDVETHVDPHAIGGVRVMMGDRLIDATVAGRLEDLARNLFAQRT</sequence>
<dbReference type="SUPFAM" id="SSF47928">
    <property type="entry name" value="N-terminal domain of the delta subunit of the F1F0-ATP synthase"/>
    <property type="match status" value="1"/>
</dbReference>
<keyword evidence="4" id="KW-0406">Ion transport</keyword>
<dbReference type="Gene3D" id="1.10.520.20">
    <property type="entry name" value="N-terminal domain of the delta subunit of the F1F0-ATP synthase"/>
    <property type="match status" value="1"/>
</dbReference>
<proteinExistence type="inferred from homology"/>
<evidence type="ECO:0000256" key="1">
    <source>
        <dbReference type="ARBA" id="ARBA00004370"/>
    </source>
</evidence>
<dbReference type="PRINTS" id="PR00125">
    <property type="entry name" value="ATPASEDELTA"/>
</dbReference>
<keyword evidence="2" id="KW-0813">Transport</keyword>
<evidence type="ECO:0000256" key="5">
    <source>
        <dbReference type="ARBA" id="ARBA00023136"/>
    </source>
</evidence>
<dbReference type="InterPro" id="IPR000711">
    <property type="entry name" value="ATPase_OSCP/dsu"/>
</dbReference>
<dbReference type="NCBIfam" id="TIGR01145">
    <property type="entry name" value="ATP_synt_delta"/>
    <property type="match status" value="1"/>
</dbReference>
<evidence type="ECO:0000256" key="4">
    <source>
        <dbReference type="ARBA" id="ARBA00023065"/>
    </source>
</evidence>
<protein>
    <submittedName>
        <fullName evidence="7">F1 sector of membrane-bound ATP synthase, delta subunit</fullName>
        <ecNumber evidence="7">3.6.3.14</ecNumber>
    </submittedName>
</protein>
<evidence type="ECO:0000256" key="6">
    <source>
        <dbReference type="ARBA" id="ARBA00023310"/>
    </source>
</evidence>
<name>E6PGD3_9ZZZZ</name>
<keyword evidence="3" id="KW-0375">Hydrogen ion transport</keyword>
<dbReference type="InterPro" id="IPR026015">
    <property type="entry name" value="ATP_synth_OSCP/delta_N_sf"/>
</dbReference>
<comment type="caution">
    <text evidence="7">The sequence shown here is derived from an EMBL/GenBank/DDBJ whole genome shotgun (WGS) entry which is preliminary data.</text>
</comment>